<keyword evidence="5 8" id="KW-0663">Pyridoxal phosphate</keyword>
<dbReference type="AlphaFoldDB" id="A0A9J6B9S4"/>
<dbReference type="GO" id="GO:0030170">
    <property type="term" value="F:pyridoxal phosphate binding"/>
    <property type="evidence" value="ECO:0007669"/>
    <property type="project" value="InterPro"/>
</dbReference>
<dbReference type="InterPro" id="IPR015421">
    <property type="entry name" value="PyrdxlP-dep_Trfase_major"/>
</dbReference>
<name>A0A9J6B9S4_POLVA</name>
<keyword evidence="6" id="KW-0198">Cysteine biosynthesis</keyword>
<dbReference type="PIRSF" id="PIRSF001434">
    <property type="entry name" value="CGS"/>
    <property type="match status" value="1"/>
</dbReference>
<reference evidence="10" key="1">
    <citation type="submission" date="2021-03" db="EMBL/GenBank/DDBJ databases">
        <title>Chromosome level genome of the anhydrobiotic midge Polypedilum vanderplanki.</title>
        <authorList>
            <person name="Yoshida Y."/>
            <person name="Kikawada T."/>
            <person name="Gusev O."/>
        </authorList>
    </citation>
    <scope>NUCLEOTIDE SEQUENCE</scope>
    <source>
        <strain evidence="10">NIAS01</strain>
        <tissue evidence="10">Whole body or cell culture</tissue>
    </source>
</reference>
<evidence type="ECO:0000256" key="4">
    <source>
        <dbReference type="ARBA" id="ARBA00012085"/>
    </source>
</evidence>
<dbReference type="PANTHER" id="PTHR11808">
    <property type="entry name" value="TRANS-SULFURATION ENZYME FAMILY MEMBER"/>
    <property type="match status" value="1"/>
</dbReference>
<dbReference type="Pfam" id="PF01053">
    <property type="entry name" value="Cys_Met_Meta_PP"/>
    <property type="match status" value="1"/>
</dbReference>
<evidence type="ECO:0000256" key="6">
    <source>
        <dbReference type="ARBA" id="ARBA00023192"/>
    </source>
</evidence>
<organism evidence="10 11">
    <name type="scientific">Polypedilum vanderplanki</name>
    <name type="common">Sleeping chironomid midge</name>
    <dbReference type="NCBI Taxonomy" id="319348"/>
    <lineage>
        <taxon>Eukaryota</taxon>
        <taxon>Metazoa</taxon>
        <taxon>Ecdysozoa</taxon>
        <taxon>Arthropoda</taxon>
        <taxon>Hexapoda</taxon>
        <taxon>Insecta</taxon>
        <taxon>Pterygota</taxon>
        <taxon>Neoptera</taxon>
        <taxon>Endopterygota</taxon>
        <taxon>Diptera</taxon>
        <taxon>Nematocera</taxon>
        <taxon>Chironomoidea</taxon>
        <taxon>Chironomidae</taxon>
        <taxon>Chironominae</taxon>
        <taxon>Polypedilum</taxon>
        <taxon>Polypedilum</taxon>
    </lineage>
</organism>
<evidence type="ECO:0000313" key="10">
    <source>
        <dbReference type="EMBL" id="KAG5666548.1"/>
    </source>
</evidence>
<dbReference type="Proteomes" id="UP001107558">
    <property type="component" value="Chromosome 4"/>
</dbReference>
<feature type="modified residue" description="N6-(pyridoxal phosphate)lysine" evidence="8">
    <location>
        <position position="223"/>
    </location>
</feature>
<comment type="pathway">
    <text evidence="2">Amino-acid biosynthesis; L-cysteine biosynthesis; L-cysteine from L-homocysteine and L-serine: step 2/2.</text>
</comment>
<sequence length="399" mass="44994">MNAADIIAEYTEPPFAEKLGFLKNPSSFATKAIHTGENSNQLECSSIIPLINLTSTYKLEEAHNPYGYQYSRFGNPTRNGLETCLAALENSKFAITFSSRLGAQTAVISSLKRGEGILVDCDANSSCMKLFKNFAKSMEMNVKFVDFNNFEEFKNFLNENIKLIWFETPSSETMKIIDIKKISSFVKENFSNAKIVVDNTILTSYLQRPLEFGADIVIYSITKYLHGHSDVTMGSLAINDEKIHEKLKYHQGAMGVIPSPFDCFMVNRSLKTLALRMDLHMKNSFIVAKYLENQSEVEKVFHPALKSHPQYEIAIKQSYGHSGVFTFKLKNNEKIEKFLKALKIFLQIESPCGSSMKCLISDENEEKCELKGLISVSIGLENIEDLIGDIKNALIEMKN</sequence>
<evidence type="ECO:0000256" key="9">
    <source>
        <dbReference type="RuleBase" id="RU362118"/>
    </source>
</evidence>
<dbReference type="InterPro" id="IPR015424">
    <property type="entry name" value="PyrdxlP-dep_Trfase"/>
</dbReference>
<evidence type="ECO:0000256" key="8">
    <source>
        <dbReference type="PIRSR" id="PIRSR001434-2"/>
    </source>
</evidence>
<dbReference type="EC" id="4.4.1.1" evidence="4"/>
<dbReference type="InterPro" id="IPR000277">
    <property type="entry name" value="Cys/Met-Metab_PyrdxlP-dep_enz"/>
</dbReference>
<accession>A0A9J6B9S4</accession>
<dbReference type="InterPro" id="IPR015422">
    <property type="entry name" value="PyrdxlP-dep_Trfase_small"/>
</dbReference>
<evidence type="ECO:0000256" key="5">
    <source>
        <dbReference type="ARBA" id="ARBA00022898"/>
    </source>
</evidence>
<comment type="caution">
    <text evidence="10">The sequence shown here is derived from an EMBL/GenBank/DDBJ whole genome shotgun (WGS) entry which is preliminary data.</text>
</comment>
<dbReference type="GO" id="GO:0005737">
    <property type="term" value="C:cytoplasm"/>
    <property type="evidence" value="ECO:0007669"/>
    <property type="project" value="TreeGrafter"/>
</dbReference>
<dbReference type="SUPFAM" id="SSF53383">
    <property type="entry name" value="PLP-dependent transferases"/>
    <property type="match status" value="1"/>
</dbReference>
<dbReference type="InterPro" id="IPR054542">
    <property type="entry name" value="Cys_met_metab_PP"/>
</dbReference>
<dbReference type="PANTHER" id="PTHR11808:SF15">
    <property type="entry name" value="CYSTATHIONINE GAMMA-LYASE"/>
    <property type="match status" value="1"/>
</dbReference>
<evidence type="ECO:0000313" key="11">
    <source>
        <dbReference type="Proteomes" id="UP001107558"/>
    </source>
</evidence>
<comment type="similarity">
    <text evidence="3 9">Belongs to the trans-sulfuration enzymes family.</text>
</comment>
<dbReference type="OrthoDB" id="3512640at2759"/>
<evidence type="ECO:0000256" key="2">
    <source>
        <dbReference type="ARBA" id="ARBA00005038"/>
    </source>
</evidence>
<comment type="cofactor">
    <cofactor evidence="1 9">
        <name>pyridoxal 5'-phosphate</name>
        <dbReference type="ChEBI" id="CHEBI:597326"/>
    </cofactor>
</comment>
<evidence type="ECO:0000256" key="1">
    <source>
        <dbReference type="ARBA" id="ARBA00001933"/>
    </source>
</evidence>
<dbReference type="Gene3D" id="3.90.1150.10">
    <property type="entry name" value="Aspartate Aminotransferase, domain 1"/>
    <property type="match status" value="1"/>
</dbReference>
<dbReference type="FunFam" id="3.40.640.10:FF:000046">
    <property type="entry name" value="Cystathionine gamma-lyase"/>
    <property type="match status" value="1"/>
</dbReference>
<protein>
    <recommendedName>
        <fullName evidence="4">cystathionine gamma-lyase</fullName>
        <ecNumber evidence="4">4.4.1.1</ecNumber>
    </recommendedName>
    <alternativeName>
        <fullName evidence="7">Gamma-cystathionase</fullName>
    </alternativeName>
</protein>
<dbReference type="PROSITE" id="PS00868">
    <property type="entry name" value="CYS_MET_METAB_PP"/>
    <property type="match status" value="1"/>
</dbReference>
<evidence type="ECO:0000256" key="3">
    <source>
        <dbReference type="ARBA" id="ARBA00009077"/>
    </source>
</evidence>
<dbReference type="GO" id="GO:0019343">
    <property type="term" value="P:cysteine biosynthetic process via cystathionine"/>
    <property type="evidence" value="ECO:0007669"/>
    <property type="project" value="TreeGrafter"/>
</dbReference>
<proteinExistence type="inferred from homology"/>
<dbReference type="GO" id="GO:0004123">
    <property type="term" value="F:cystathionine gamma-lyase activity"/>
    <property type="evidence" value="ECO:0007669"/>
    <property type="project" value="TreeGrafter"/>
</dbReference>
<evidence type="ECO:0000256" key="7">
    <source>
        <dbReference type="ARBA" id="ARBA00029853"/>
    </source>
</evidence>
<keyword evidence="6" id="KW-0028">Amino-acid biosynthesis</keyword>
<dbReference type="Gene3D" id="3.40.640.10">
    <property type="entry name" value="Type I PLP-dependent aspartate aminotransferase-like (Major domain)"/>
    <property type="match status" value="1"/>
</dbReference>
<dbReference type="GO" id="GO:0019346">
    <property type="term" value="P:transsulfuration"/>
    <property type="evidence" value="ECO:0007669"/>
    <property type="project" value="InterPro"/>
</dbReference>
<keyword evidence="11" id="KW-1185">Reference proteome</keyword>
<dbReference type="EMBL" id="JADBJN010000004">
    <property type="protein sequence ID" value="KAG5666548.1"/>
    <property type="molecule type" value="Genomic_DNA"/>
</dbReference>
<gene>
    <name evidence="10" type="ORF">PVAND_014566</name>
</gene>